<evidence type="ECO:0000313" key="2">
    <source>
        <dbReference type="EMBL" id="TWU03041.1"/>
    </source>
</evidence>
<keyword evidence="3" id="KW-1185">Reference proteome</keyword>
<comment type="caution">
    <text evidence="2">The sequence shown here is derived from an EMBL/GenBank/DDBJ whole genome shotgun (WGS) entry which is preliminary data.</text>
</comment>
<gene>
    <name evidence="2" type="ORF">CA54_61250</name>
</gene>
<feature type="domain" description="Terminase large subunit-like endonuclease" evidence="1">
    <location>
        <begin position="27"/>
        <end position="77"/>
    </location>
</feature>
<dbReference type="OrthoDB" id="9760250at2"/>
<name>A0A5C6AUC4_9PLAN</name>
<sequence>MNNAWHERDSRGIVCPRCNDRCFITPNSKPLLRWTASNVSNETDAADNWKPSKKKSVERIDGIVAQIMALDRASTQEQFTSVYEKHGLRSL</sequence>
<dbReference type="EMBL" id="SJPP01000006">
    <property type="protein sequence ID" value="TWU03041.1"/>
    <property type="molecule type" value="Genomic_DNA"/>
</dbReference>
<dbReference type="Proteomes" id="UP000320735">
    <property type="component" value="Unassembled WGS sequence"/>
</dbReference>
<dbReference type="Pfam" id="PF20441">
    <property type="entry name" value="TerL_nuclease"/>
    <property type="match status" value="1"/>
</dbReference>
<dbReference type="AlphaFoldDB" id="A0A5C6AUC4"/>
<evidence type="ECO:0000259" key="1">
    <source>
        <dbReference type="Pfam" id="PF20441"/>
    </source>
</evidence>
<dbReference type="InterPro" id="IPR046462">
    <property type="entry name" value="TerL_nuclease"/>
</dbReference>
<protein>
    <submittedName>
        <fullName evidence="2">Phage Terminase</fullName>
    </submittedName>
</protein>
<proteinExistence type="predicted"/>
<dbReference type="PANTHER" id="PTHR41287:SF1">
    <property type="entry name" value="PROTEIN YMFN"/>
    <property type="match status" value="1"/>
</dbReference>
<evidence type="ECO:0000313" key="3">
    <source>
        <dbReference type="Proteomes" id="UP000320735"/>
    </source>
</evidence>
<dbReference type="InterPro" id="IPR005021">
    <property type="entry name" value="Terminase_largesu-like"/>
</dbReference>
<accession>A0A5C6AUC4</accession>
<dbReference type="GO" id="GO:0004519">
    <property type="term" value="F:endonuclease activity"/>
    <property type="evidence" value="ECO:0007669"/>
    <property type="project" value="InterPro"/>
</dbReference>
<organism evidence="2 3">
    <name type="scientific">Symmachiella macrocystis</name>
    <dbReference type="NCBI Taxonomy" id="2527985"/>
    <lineage>
        <taxon>Bacteria</taxon>
        <taxon>Pseudomonadati</taxon>
        <taxon>Planctomycetota</taxon>
        <taxon>Planctomycetia</taxon>
        <taxon>Planctomycetales</taxon>
        <taxon>Planctomycetaceae</taxon>
        <taxon>Symmachiella</taxon>
    </lineage>
</organism>
<dbReference type="RefSeq" id="WP_146374501.1">
    <property type="nucleotide sequence ID" value="NZ_SJPP01000006.1"/>
</dbReference>
<dbReference type="PANTHER" id="PTHR41287">
    <property type="match status" value="1"/>
</dbReference>
<reference evidence="2 3" key="1">
    <citation type="submission" date="2019-02" db="EMBL/GenBank/DDBJ databases">
        <title>Deep-cultivation of Planctomycetes and their phenomic and genomic characterization uncovers novel biology.</title>
        <authorList>
            <person name="Wiegand S."/>
            <person name="Jogler M."/>
            <person name="Boedeker C."/>
            <person name="Pinto D."/>
            <person name="Vollmers J."/>
            <person name="Rivas-Marin E."/>
            <person name="Kohn T."/>
            <person name="Peeters S.H."/>
            <person name="Heuer A."/>
            <person name="Rast P."/>
            <person name="Oberbeckmann S."/>
            <person name="Bunk B."/>
            <person name="Jeske O."/>
            <person name="Meyerdierks A."/>
            <person name="Storesund J.E."/>
            <person name="Kallscheuer N."/>
            <person name="Luecker S."/>
            <person name="Lage O.M."/>
            <person name="Pohl T."/>
            <person name="Merkel B.J."/>
            <person name="Hornburger P."/>
            <person name="Mueller R.-W."/>
            <person name="Bruemmer F."/>
            <person name="Labrenz M."/>
            <person name="Spormann A.M."/>
            <person name="Op Den Camp H."/>
            <person name="Overmann J."/>
            <person name="Amann R."/>
            <person name="Jetten M.S.M."/>
            <person name="Mascher T."/>
            <person name="Medema M.H."/>
            <person name="Devos D.P."/>
            <person name="Kaster A.-K."/>
            <person name="Ovreas L."/>
            <person name="Rohde M."/>
            <person name="Galperin M.Y."/>
            <person name="Jogler C."/>
        </authorList>
    </citation>
    <scope>NUCLEOTIDE SEQUENCE [LARGE SCALE GENOMIC DNA]</scope>
    <source>
        <strain evidence="2 3">CA54</strain>
    </source>
</reference>